<dbReference type="PANTHER" id="PTHR43792">
    <property type="entry name" value="GNAT FAMILY, PUTATIVE (AFU_ORTHOLOGUE AFUA_3G00765)-RELATED-RELATED"/>
    <property type="match status" value="1"/>
</dbReference>
<dbReference type="PROSITE" id="PS51186">
    <property type="entry name" value="GNAT"/>
    <property type="match status" value="1"/>
</dbReference>
<gene>
    <name evidence="2" type="ORF">LKD31_01095</name>
</gene>
<proteinExistence type="predicted"/>
<dbReference type="CDD" id="cd04301">
    <property type="entry name" value="NAT_SF"/>
    <property type="match status" value="1"/>
</dbReference>
<dbReference type="InterPro" id="IPR016181">
    <property type="entry name" value="Acyl_CoA_acyltransferase"/>
</dbReference>
<dbReference type="PANTHER" id="PTHR43792:SF1">
    <property type="entry name" value="N-ACETYLTRANSFERASE DOMAIN-CONTAINING PROTEIN"/>
    <property type="match status" value="1"/>
</dbReference>
<dbReference type="InterPro" id="IPR051531">
    <property type="entry name" value="N-acetyltransferase"/>
</dbReference>
<dbReference type="SUPFAM" id="SSF55729">
    <property type="entry name" value="Acyl-CoA N-acyltransferases (Nat)"/>
    <property type="match status" value="1"/>
</dbReference>
<reference evidence="2" key="1">
    <citation type="submission" date="2021-10" db="EMBL/GenBank/DDBJ databases">
        <title>Anaerobic single-cell dispensing facilitates the cultivation of human gut bacteria.</title>
        <authorList>
            <person name="Afrizal A."/>
        </authorList>
    </citation>
    <scope>NUCLEOTIDE SEQUENCE</scope>
    <source>
        <strain evidence="2">CLA-AA-H250</strain>
    </source>
</reference>
<dbReference type="InterPro" id="IPR000182">
    <property type="entry name" value="GNAT_dom"/>
</dbReference>
<organism evidence="2 3">
    <name type="scientific">Hominenteromicrobium mulieris</name>
    <dbReference type="NCBI Taxonomy" id="2885357"/>
    <lineage>
        <taxon>Bacteria</taxon>
        <taxon>Bacillati</taxon>
        <taxon>Bacillota</taxon>
        <taxon>Clostridia</taxon>
        <taxon>Eubacteriales</taxon>
        <taxon>Oscillospiraceae</taxon>
        <taxon>Hominenteromicrobium</taxon>
    </lineage>
</organism>
<evidence type="ECO:0000259" key="1">
    <source>
        <dbReference type="PROSITE" id="PS51186"/>
    </source>
</evidence>
<dbReference type="Pfam" id="PF13302">
    <property type="entry name" value="Acetyltransf_3"/>
    <property type="match status" value="1"/>
</dbReference>
<keyword evidence="3" id="KW-1185">Reference proteome</keyword>
<protein>
    <submittedName>
        <fullName evidence="2">GNAT family N-acetyltransferase</fullName>
    </submittedName>
</protein>
<accession>A0AAE3AF70</accession>
<dbReference type="Gene3D" id="3.40.630.30">
    <property type="match status" value="1"/>
</dbReference>
<sequence>MEHKGTVTLETPRLILRRLTLADAEPMYRNWASDPGVTKFLTWPTHSSVEVTKQILALWASHYEELNYYQWGIVVKDENALIGTITAVKTDDEIKAAEIGYCVGRNWWHKGYTSEALGAVIDFLFDEVGLNRIAARHDVNNPNSGGVMKKCGMQFEGIMREGAKNNGGLCDIANYAILKKDRA</sequence>
<dbReference type="EMBL" id="JAJEQC010000001">
    <property type="protein sequence ID" value="MCC2135615.1"/>
    <property type="molecule type" value="Genomic_DNA"/>
</dbReference>
<dbReference type="RefSeq" id="WP_308448250.1">
    <property type="nucleotide sequence ID" value="NZ_JAJEQC010000001.1"/>
</dbReference>
<comment type="caution">
    <text evidence="2">The sequence shown here is derived from an EMBL/GenBank/DDBJ whole genome shotgun (WGS) entry which is preliminary data.</text>
</comment>
<name>A0AAE3AF70_9FIRM</name>
<dbReference type="AlphaFoldDB" id="A0AAE3AF70"/>
<evidence type="ECO:0000313" key="3">
    <source>
        <dbReference type="Proteomes" id="UP001199424"/>
    </source>
</evidence>
<dbReference type="GO" id="GO:0016747">
    <property type="term" value="F:acyltransferase activity, transferring groups other than amino-acyl groups"/>
    <property type="evidence" value="ECO:0007669"/>
    <property type="project" value="InterPro"/>
</dbReference>
<evidence type="ECO:0000313" key="2">
    <source>
        <dbReference type="EMBL" id="MCC2135615.1"/>
    </source>
</evidence>
<feature type="domain" description="N-acetyltransferase" evidence="1">
    <location>
        <begin position="14"/>
        <end position="181"/>
    </location>
</feature>
<dbReference type="Proteomes" id="UP001199424">
    <property type="component" value="Unassembled WGS sequence"/>
</dbReference>